<evidence type="ECO:0000313" key="1">
    <source>
        <dbReference type="EMBL" id="KAI9458015.1"/>
    </source>
</evidence>
<dbReference type="EMBL" id="JAGFNK010000215">
    <property type="protein sequence ID" value="KAI9458015.1"/>
    <property type="molecule type" value="Genomic_DNA"/>
</dbReference>
<gene>
    <name evidence="1" type="ORF">F5148DRAFT_1287514</name>
</gene>
<protein>
    <submittedName>
        <fullName evidence="1">Uncharacterized protein</fullName>
    </submittedName>
</protein>
<sequence length="211" mass="23019">MSTPKTVKQLVKDISALSSTLLDAVPRGSKDDNIWSVMNTNEGDSLLHEMFNCQFDALFGEDCHDPGGHLHHICQGKLGMGIIISYLSKINWANDFSLDVVELKLPVDVPPPVQTVNPTAKLKDTANSEAPQLSFQCKAVQEFHSQQANKNNPPPASSTLDANLHALSLVSLGLSPQNWCSNLSINDSNSEDEIVDQPVPHMSFLPPMSTF</sequence>
<accession>A0ACC0U1K0</accession>
<organism evidence="1 2">
    <name type="scientific">Russula earlei</name>
    <dbReference type="NCBI Taxonomy" id="71964"/>
    <lineage>
        <taxon>Eukaryota</taxon>
        <taxon>Fungi</taxon>
        <taxon>Dikarya</taxon>
        <taxon>Basidiomycota</taxon>
        <taxon>Agaricomycotina</taxon>
        <taxon>Agaricomycetes</taxon>
        <taxon>Russulales</taxon>
        <taxon>Russulaceae</taxon>
        <taxon>Russula</taxon>
    </lineage>
</organism>
<name>A0ACC0U1K0_9AGAM</name>
<comment type="caution">
    <text evidence="1">The sequence shown here is derived from an EMBL/GenBank/DDBJ whole genome shotgun (WGS) entry which is preliminary data.</text>
</comment>
<keyword evidence="2" id="KW-1185">Reference proteome</keyword>
<dbReference type="Proteomes" id="UP001207468">
    <property type="component" value="Unassembled WGS sequence"/>
</dbReference>
<proteinExistence type="predicted"/>
<reference evidence="1" key="1">
    <citation type="submission" date="2021-03" db="EMBL/GenBank/DDBJ databases">
        <title>Evolutionary priming and transition to the ectomycorrhizal habit in an iconic lineage of mushroom-forming fungi: is preadaptation a requirement?</title>
        <authorList>
            <consortium name="DOE Joint Genome Institute"/>
            <person name="Looney B.P."/>
            <person name="Miyauchi S."/>
            <person name="Morin E."/>
            <person name="Drula E."/>
            <person name="Courty P.E."/>
            <person name="Chicoki N."/>
            <person name="Fauchery L."/>
            <person name="Kohler A."/>
            <person name="Kuo A."/>
            <person name="LaButti K."/>
            <person name="Pangilinan J."/>
            <person name="Lipzen A."/>
            <person name="Riley R."/>
            <person name="Andreopoulos W."/>
            <person name="He G."/>
            <person name="Johnson J."/>
            <person name="Barry K.W."/>
            <person name="Grigoriev I.V."/>
            <person name="Nagy L."/>
            <person name="Hibbett D."/>
            <person name="Henrissat B."/>
            <person name="Matheny P.B."/>
            <person name="Labbe J."/>
            <person name="Martin A.F."/>
        </authorList>
    </citation>
    <scope>NUCLEOTIDE SEQUENCE</scope>
    <source>
        <strain evidence="1">BPL698</strain>
    </source>
</reference>
<evidence type="ECO:0000313" key="2">
    <source>
        <dbReference type="Proteomes" id="UP001207468"/>
    </source>
</evidence>